<proteinExistence type="predicted"/>
<feature type="compositionally biased region" description="Polar residues" evidence="1">
    <location>
        <begin position="139"/>
        <end position="166"/>
    </location>
</feature>
<dbReference type="EMBL" id="LN483249">
    <property type="protein sequence ID" value="CDZ97777.1"/>
    <property type="molecule type" value="Genomic_DNA"/>
</dbReference>
<evidence type="ECO:0008006" key="3">
    <source>
        <dbReference type="Google" id="ProtNLM"/>
    </source>
</evidence>
<evidence type="ECO:0000313" key="2">
    <source>
        <dbReference type="EMBL" id="CDZ97777.1"/>
    </source>
</evidence>
<sequence>MDAVKSFLGSSHKEGSTEVCSEIAPEVVQETTIGATIQTQENLGVTASEHVHHHVHEHITPVIQKDTHEHKVLHQVELIHEKIHEAPIIHETTTLPTISLDEFRAKTQAGDAVHNHGDTQHSHHFYSGLPKVQDGHSAVGTTGAPSAIPGTSTHTDVAGHQHNSAISEKAASAVERRSDRV</sequence>
<dbReference type="PANTHER" id="PTHR38703:SF1">
    <property type="entry name" value="ALLERGEN"/>
    <property type="match status" value="1"/>
</dbReference>
<evidence type="ECO:0000256" key="1">
    <source>
        <dbReference type="SAM" id="MobiDB-lite"/>
    </source>
</evidence>
<feature type="region of interest" description="Disordered" evidence="1">
    <location>
        <begin position="110"/>
        <end position="181"/>
    </location>
</feature>
<name>A0A0F7SLD7_PHARH</name>
<dbReference type="AlphaFoldDB" id="A0A0F7SLD7"/>
<protein>
    <recommendedName>
        <fullName evidence="3">Allergen</fullName>
    </recommendedName>
</protein>
<accession>A0A0F7SLD7</accession>
<organism evidence="2">
    <name type="scientific">Phaffia rhodozyma</name>
    <name type="common">Yeast</name>
    <name type="synonym">Xanthophyllomyces dendrorhous</name>
    <dbReference type="NCBI Taxonomy" id="264483"/>
    <lineage>
        <taxon>Eukaryota</taxon>
        <taxon>Fungi</taxon>
        <taxon>Dikarya</taxon>
        <taxon>Basidiomycota</taxon>
        <taxon>Agaricomycotina</taxon>
        <taxon>Tremellomycetes</taxon>
        <taxon>Cystofilobasidiales</taxon>
        <taxon>Mrakiaceae</taxon>
        <taxon>Phaffia</taxon>
    </lineage>
</organism>
<dbReference type="PANTHER" id="PTHR38703">
    <property type="entry name" value="CHROMOSOME 8, WHOLE GENOME SHOTGUN SEQUENCE"/>
    <property type="match status" value="1"/>
</dbReference>
<reference evidence="2" key="1">
    <citation type="submission" date="2014-08" db="EMBL/GenBank/DDBJ databases">
        <authorList>
            <person name="Sharma Rahul"/>
            <person name="Thines Marco"/>
        </authorList>
    </citation>
    <scope>NUCLEOTIDE SEQUENCE</scope>
</reference>